<evidence type="ECO:0000313" key="2">
    <source>
        <dbReference type="EMBL" id="CAA6820596.1"/>
    </source>
</evidence>
<dbReference type="InterPro" id="IPR016181">
    <property type="entry name" value="Acyl_CoA_acyltransferase"/>
</dbReference>
<dbReference type="SUPFAM" id="SSF55729">
    <property type="entry name" value="Acyl-CoA N-acyltransferases (Nat)"/>
    <property type="match status" value="1"/>
</dbReference>
<dbReference type="Gene3D" id="3.40.630.30">
    <property type="match status" value="1"/>
</dbReference>
<dbReference type="InterPro" id="IPR000182">
    <property type="entry name" value="GNAT_dom"/>
</dbReference>
<protein>
    <submittedName>
        <fullName evidence="2">GNAT family N-acetyltransferase</fullName>
    </submittedName>
</protein>
<gene>
    <name evidence="2" type="ORF">HELGO_WM19504</name>
</gene>
<evidence type="ECO:0000259" key="1">
    <source>
        <dbReference type="PROSITE" id="PS51186"/>
    </source>
</evidence>
<proteinExistence type="predicted"/>
<organism evidence="2">
    <name type="scientific">uncultured Thiotrichaceae bacterium</name>
    <dbReference type="NCBI Taxonomy" id="298394"/>
    <lineage>
        <taxon>Bacteria</taxon>
        <taxon>Pseudomonadati</taxon>
        <taxon>Pseudomonadota</taxon>
        <taxon>Gammaproteobacteria</taxon>
        <taxon>Thiotrichales</taxon>
        <taxon>Thiotrichaceae</taxon>
        <taxon>environmental samples</taxon>
    </lineage>
</organism>
<dbReference type="GO" id="GO:0005737">
    <property type="term" value="C:cytoplasm"/>
    <property type="evidence" value="ECO:0007669"/>
    <property type="project" value="TreeGrafter"/>
</dbReference>
<dbReference type="CDD" id="cd04301">
    <property type="entry name" value="NAT_SF"/>
    <property type="match status" value="1"/>
</dbReference>
<dbReference type="PROSITE" id="PS51186">
    <property type="entry name" value="GNAT"/>
    <property type="match status" value="1"/>
</dbReference>
<accession>A0A6S6TZF5</accession>
<dbReference type="PANTHER" id="PTHR13538">
    <property type="entry name" value="N-ACETYLTRANSFERASE 6"/>
    <property type="match status" value="1"/>
</dbReference>
<dbReference type="Pfam" id="PF13508">
    <property type="entry name" value="Acetyltransf_7"/>
    <property type="match status" value="1"/>
</dbReference>
<dbReference type="InterPro" id="IPR039840">
    <property type="entry name" value="NAA80"/>
</dbReference>
<sequence length="129" mass="14726">MYLNPGQTLEDRIQKMQTYLSDNIVPSTWFAEEDGVVLGSAAIIESDMETHPEYTPWMASVFVAPEHRRKGIGSTLVKHVVAETKKTAYKTLYLFTPDQQDLYKSLGWKQLQNENYRGSDVAIMSYDLS</sequence>
<keyword evidence="2" id="KW-0808">Transferase</keyword>
<dbReference type="GO" id="GO:0008080">
    <property type="term" value="F:N-acetyltransferase activity"/>
    <property type="evidence" value="ECO:0007669"/>
    <property type="project" value="InterPro"/>
</dbReference>
<reference evidence="2" key="1">
    <citation type="submission" date="2020-01" db="EMBL/GenBank/DDBJ databases">
        <authorList>
            <person name="Meier V. D."/>
            <person name="Meier V D."/>
        </authorList>
    </citation>
    <scope>NUCLEOTIDE SEQUENCE</scope>
    <source>
        <strain evidence="2">HLG_WM_MAG_07</strain>
    </source>
</reference>
<name>A0A6S6TZF5_9GAMM</name>
<dbReference type="EMBL" id="CACVAY010000100">
    <property type="protein sequence ID" value="CAA6820596.1"/>
    <property type="molecule type" value="Genomic_DNA"/>
</dbReference>
<dbReference type="GO" id="GO:1905502">
    <property type="term" value="F:acetyl-CoA binding"/>
    <property type="evidence" value="ECO:0007669"/>
    <property type="project" value="TreeGrafter"/>
</dbReference>
<dbReference type="PANTHER" id="PTHR13538:SF4">
    <property type="entry name" value="N-ALPHA-ACETYLTRANSFERASE 80"/>
    <property type="match status" value="1"/>
</dbReference>
<dbReference type="AlphaFoldDB" id="A0A6S6TZF5"/>
<feature type="domain" description="N-acetyltransferase" evidence="1">
    <location>
        <begin position="1"/>
        <end position="129"/>
    </location>
</feature>